<gene>
    <name evidence="2" type="ORF">Pmani_004564</name>
</gene>
<feature type="region of interest" description="Disordered" evidence="1">
    <location>
        <begin position="1"/>
        <end position="155"/>
    </location>
</feature>
<reference evidence="2" key="1">
    <citation type="submission" date="2023-11" db="EMBL/GenBank/DDBJ databases">
        <title>Genome assemblies of two species of porcelain crab, Petrolisthes cinctipes and Petrolisthes manimaculis (Anomura: Porcellanidae).</title>
        <authorList>
            <person name="Angst P."/>
        </authorList>
    </citation>
    <scope>NUCLEOTIDE SEQUENCE</scope>
    <source>
        <strain evidence="2">PB745_02</strain>
        <tissue evidence="2">Gill</tissue>
    </source>
</reference>
<dbReference type="AlphaFoldDB" id="A0AAE1QFW2"/>
<organism evidence="2 3">
    <name type="scientific">Petrolisthes manimaculis</name>
    <dbReference type="NCBI Taxonomy" id="1843537"/>
    <lineage>
        <taxon>Eukaryota</taxon>
        <taxon>Metazoa</taxon>
        <taxon>Ecdysozoa</taxon>
        <taxon>Arthropoda</taxon>
        <taxon>Crustacea</taxon>
        <taxon>Multicrustacea</taxon>
        <taxon>Malacostraca</taxon>
        <taxon>Eumalacostraca</taxon>
        <taxon>Eucarida</taxon>
        <taxon>Decapoda</taxon>
        <taxon>Pleocyemata</taxon>
        <taxon>Anomura</taxon>
        <taxon>Galatheoidea</taxon>
        <taxon>Porcellanidae</taxon>
        <taxon>Petrolisthes</taxon>
    </lineage>
</organism>
<comment type="caution">
    <text evidence="2">The sequence shown here is derived from an EMBL/GenBank/DDBJ whole genome shotgun (WGS) entry which is preliminary data.</text>
</comment>
<dbReference type="Proteomes" id="UP001292094">
    <property type="component" value="Unassembled WGS sequence"/>
</dbReference>
<evidence type="ECO:0000313" key="3">
    <source>
        <dbReference type="Proteomes" id="UP001292094"/>
    </source>
</evidence>
<sequence length="168" mass="17892">MQLLRPTDKQGSDGNTEDSETNPNKDENIGDITQLRFTDSIQLLQPEHRHPGIAQQLHNVQPKPPNDTQQLPPDTTQLPPPDDEARPPPPDAAQPPPPDAAQLPPPDAAQLPPPDAVQLPPPNAAQLPPSPPAGAAQPEPLLSADQPLQQNADVDGTVMDLSLPLICN</sequence>
<evidence type="ECO:0000313" key="2">
    <source>
        <dbReference type="EMBL" id="KAK4324823.1"/>
    </source>
</evidence>
<name>A0AAE1QFW2_9EUCA</name>
<evidence type="ECO:0000256" key="1">
    <source>
        <dbReference type="SAM" id="MobiDB-lite"/>
    </source>
</evidence>
<protein>
    <submittedName>
        <fullName evidence="2">Uncharacterized protein</fullName>
    </submittedName>
</protein>
<keyword evidence="3" id="KW-1185">Reference proteome</keyword>
<feature type="compositionally biased region" description="Pro residues" evidence="1">
    <location>
        <begin position="87"/>
        <end position="132"/>
    </location>
</feature>
<feature type="compositionally biased region" description="Low complexity" evidence="1">
    <location>
        <begin position="66"/>
        <end position="77"/>
    </location>
</feature>
<accession>A0AAE1QFW2</accession>
<feature type="compositionally biased region" description="Basic and acidic residues" evidence="1">
    <location>
        <begin position="1"/>
        <end position="11"/>
    </location>
</feature>
<proteinExistence type="predicted"/>
<dbReference type="EMBL" id="JAWZYT010000320">
    <property type="protein sequence ID" value="KAK4324823.1"/>
    <property type="molecule type" value="Genomic_DNA"/>
</dbReference>